<accession>A0A3S0ILV5</accession>
<gene>
    <name evidence="1" type="ORF">EKG39_21100</name>
</gene>
<evidence type="ECO:0000313" key="1">
    <source>
        <dbReference type="EMBL" id="RTR27011.1"/>
    </source>
</evidence>
<organism evidence="1 2">
    <name type="scientific">Shewanella atlantica</name>
    <dbReference type="NCBI Taxonomy" id="271099"/>
    <lineage>
        <taxon>Bacteria</taxon>
        <taxon>Pseudomonadati</taxon>
        <taxon>Pseudomonadota</taxon>
        <taxon>Gammaproteobacteria</taxon>
        <taxon>Alteromonadales</taxon>
        <taxon>Shewanellaceae</taxon>
        <taxon>Shewanella</taxon>
    </lineage>
</organism>
<keyword evidence="2" id="KW-1185">Reference proteome</keyword>
<sequence length="91" mass="10496">MNDYSTETLKFIIELVNEYHNPSGAPKIPPFSNYFSTGDIVDFIQRVEFLGKPDIALIVQGLKKLVKENYLEQQQSPKVLGLENWHITQEE</sequence>
<protein>
    <submittedName>
        <fullName evidence="1">Uncharacterized protein</fullName>
    </submittedName>
</protein>
<name>A0A3S0ILV5_9GAMM</name>
<dbReference type="Proteomes" id="UP000282060">
    <property type="component" value="Unassembled WGS sequence"/>
</dbReference>
<dbReference type="RefSeq" id="WP_126507989.1">
    <property type="nucleotide sequence ID" value="NZ_RXNV01000018.1"/>
</dbReference>
<proteinExistence type="predicted"/>
<comment type="caution">
    <text evidence="1">The sequence shown here is derived from an EMBL/GenBank/DDBJ whole genome shotgun (WGS) entry which is preliminary data.</text>
</comment>
<reference evidence="1 2" key="1">
    <citation type="submission" date="2018-12" db="EMBL/GenBank/DDBJ databases">
        <authorList>
            <person name="Yu L."/>
        </authorList>
    </citation>
    <scope>NUCLEOTIDE SEQUENCE [LARGE SCALE GENOMIC DNA]</scope>
    <source>
        <strain evidence="1 2">HAW-EB5</strain>
    </source>
</reference>
<dbReference type="AlphaFoldDB" id="A0A3S0ILV5"/>
<evidence type="ECO:0000313" key="2">
    <source>
        <dbReference type="Proteomes" id="UP000282060"/>
    </source>
</evidence>
<dbReference type="EMBL" id="RXNV01000018">
    <property type="protein sequence ID" value="RTR27011.1"/>
    <property type="molecule type" value="Genomic_DNA"/>
</dbReference>